<dbReference type="PANTHER" id="PTHR22930:SF289">
    <property type="entry name" value="DDE TNP4 DOMAIN-CONTAINING PROTEIN-RELATED"/>
    <property type="match status" value="1"/>
</dbReference>
<evidence type="ECO:0000256" key="6">
    <source>
        <dbReference type="ARBA" id="ARBA00022801"/>
    </source>
</evidence>
<dbReference type="InterPro" id="IPR027806">
    <property type="entry name" value="HARBI1_dom"/>
</dbReference>
<feature type="domain" description="DDE Tnp4" evidence="8">
    <location>
        <begin position="192"/>
        <end position="345"/>
    </location>
</feature>
<accession>A0AAE1HNW4</accession>
<evidence type="ECO:0000259" key="8">
    <source>
        <dbReference type="Pfam" id="PF13359"/>
    </source>
</evidence>
<dbReference type="EMBL" id="JAHWGI010001161">
    <property type="protein sequence ID" value="KAK3924091.1"/>
    <property type="molecule type" value="Genomic_DNA"/>
</dbReference>
<evidence type="ECO:0000256" key="4">
    <source>
        <dbReference type="ARBA" id="ARBA00022722"/>
    </source>
</evidence>
<keyword evidence="4" id="KW-0540">Nuclease</keyword>
<keyword evidence="7" id="KW-0539">Nucleus</keyword>
<comment type="similarity">
    <text evidence="3">Belongs to the HARBI1 family.</text>
</comment>
<sequence length="402" mass="45817">MGLQFGQPVTPTSLAVARCFCVLWIESVAVCTSRRHLCFLILRDTSSFLMNFDNYDYFEGRAPNPIAEHRRRAANVGIQRRRLRDHQNPLDITVEAFMELYRMPQDILLRLVDLLAPYSIRRVLCALFYYASGSYQEHTGANAHHPLSQAAVSNAIQECLTQFVRFPTTPNERAATIEVNSRLGLPDVLGIIDGTLLPIFLPVKPNQHYYCRKGFTALNVMIVCDANLKILTLDARYPGSCRDSYVYQNTPLRAEMQRAYQEEDRHCWLLGDSGYPLEPWLMTPIPNGDPGTPEFNYTKVHCQCRNPVERCIGVLKCRWRCLFLPVHYASEKCGRVVNACAVLHNILTSLRVAVPVNLLQDGPDLGNIYPDIAVRLPPRLHQEAAENRAYLVQHAHWLRNQV</sequence>
<dbReference type="GO" id="GO:0046872">
    <property type="term" value="F:metal ion binding"/>
    <property type="evidence" value="ECO:0007669"/>
    <property type="project" value="UniProtKB-KW"/>
</dbReference>
<comment type="cofactor">
    <cofactor evidence="1">
        <name>a divalent metal cation</name>
        <dbReference type="ChEBI" id="CHEBI:60240"/>
    </cofactor>
</comment>
<dbReference type="InterPro" id="IPR045249">
    <property type="entry name" value="HARBI1-like"/>
</dbReference>
<evidence type="ECO:0000256" key="2">
    <source>
        <dbReference type="ARBA" id="ARBA00004123"/>
    </source>
</evidence>
<keyword evidence="5" id="KW-0479">Metal-binding</keyword>
<gene>
    <name evidence="9" type="ORF">KUF71_002421</name>
</gene>
<reference evidence="9" key="1">
    <citation type="submission" date="2021-07" db="EMBL/GenBank/DDBJ databases">
        <authorList>
            <person name="Catto M.A."/>
            <person name="Jacobson A."/>
            <person name="Kennedy G."/>
            <person name="Labadie P."/>
            <person name="Hunt B.G."/>
            <person name="Srinivasan R."/>
        </authorList>
    </citation>
    <scope>NUCLEOTIDE SEQUENCE</scope>
    <source>
        <strain evidence="9">PL_HMW_Pooled</strain>
        <tissue evidence="9">Head</tissue>
    </source>
</reference>
<dbReference type="Proteomes" id="UP001219518">
    <property type="component" value="Unassembled WGS sequence"/>
</dbReference>
<reference evidence="9" key="2">
    <citation type="journal article" date="2023" name="BMC Genomics">
        <title>Pest status, molecular evolution, and epigenetic factors derived from the genome assembly of Frankliniella fusca, a thysanopteran phytovirus vector.</title>
        <authorList>
            <person name="Catto M.A."/>
            <person name="Labadie P.E."/>
            <person name="Jacobson A.L."/>
            <person name="Kennedy G.G."/>
            <person name="Srinivasan R."/>
            <person name="Hunt B.G."/>
        </authorList>
    </citation>
    <scope>NUCLEOTIDE SEQUENCE</scope>
    <source>
        <strain evidence="9">PL_HMW_Pooled</strain>
    </source>
</reference>
<dbReference type="Pfam" id="PF13359">
    <property type="entry name" value="DDE_Tnp_4"/>
    <property type="match status" value="1"/>
</dbReference>
<protein>
    <submittedName>
        <fullName evidence="9">Nuclease</fullName>
    </submittedName>
</protein>
<evidence type="ECO:0000256" key="1">
    <source>
        <dbReference type="ARBA" id="ARBA00001968"/>
    </source>
</evidence>
<dbReference type="GO" id="GO:0004518">
    <property type="term" value="F:nuclease activity"/>
    <property type="evidence" value="ECO:0007669"/>
    <property type="project" value="UniProtKB-KW"/>
</dbReference>
<evidence type="ECO:0000256" key="5">
    <source>
        <dbReference type="ARBA" id="ARBA00022723"/>
    </source>
</evidence>
<dbReference type="GO" id="GO:0016787">
    <property type="term" value="F:hydrolase activity"/>
    <property type="evidence" value="ECO:0007669"/>
    <property type="project" value="UniProtKB-KW"/>
</dbReference>
<name>A0AAE1HNW4_9NEOP</name>
<keyword evidence="10" id="KW-1185">Reference proteome</keyword>
<evidence type="ECO:0000256" key="3">
    <source>
        <dbReference type="ARBA" id="ARBA00006958"/>
    </source>
</evidence>
<keyword evidence="6" id="KW-0378">Hydrolase</keyword>
<evidence type="ECO:0000313" key="9">
    <source>
        <dbReference type="EMBL" id="KAK3924091.1"/>
    </source>
</evidence>
<proteinExistence type="inferred from homology"/>
<dbReference type="PANTHER" id="PTHR22930">
    <property type="match status" value="1"/>
</dbReference>
<evidence type="ECO:0000313" key="10">
    <source>
        <dbReference type="Proteomes" id="UP001219518"/>
    </source>
</evidence>
<dbReference type="GO" id="GO:0005634">
    <property type="term" value="C:nucleus"/>
    <property type="evidence" value="ECO:0007669"/>
    <property type="project" value="UniProtKB-SubCell"/>
</dbReference>
<evidence type="ECO:0000256" key="7">
    <source>
        <dbReference type="ARBA" id="ARBA00023242"/>
    </source>
</evidence>
<comment type="caution">
    <text evidence="9">The sequence shown here is derived from an EMBL/GenBank/DDBJ whole genome shotgun (WGS) entry which is preliminary data.</text>
</comment>
<comment type="subcellular location">
    <subcellularLocation>
        <location evidence="2">Nucleus</location>
    </subcellularLocation>
</comment>
<dbReference type="AlphaFoldDB" id="A0AAE1HNW4"/>
<organism evidence="9 10">
    <name type="scientific">Frankliniella fusca</name>
    <dbReference type="NCBI Taxonomy" id="407009"/>
    <lineage>
        <taxon>Eukaryota</taxon>
        <taxon>Metazoa</taxon>
        <taxon>Ecdysozoa</taxon>
        <taxon>Arthropoda</taxon>
        <taxon>Hexapoda</taxon>
        <taxon>Insecta</taxon>
        <taxon>Pterygota</taxon>
        <taxon>Neoptera</taxon>
        <taxon>Paraneoptera</taxon>
        <taxon>Thysanoptera</taxon>
        <taxon>Terebrantia</taxon>
        <taxon>Thripoidea</taxon>
        <taxon>Thripidae</taxon>
        <taxon>Frankliniella</taxon>
    </lineage>
</organism>